<gene>
    <name evidence="1" type="ORF">QVD17_08705</name>
</gene>
<dbReference type="AlphaFoldDB" id="A0AAD8NXQ6"/>
<dbReference type="EMBL" id="JAUHHV010000002">
    <property type="protein sequence ID" value="KAK1431910.1"/>
    <property type="molecule type" value="Genomic_DNA"/>
</dbReference>
<protein>
    <submittedName>
        <fullName evidence="1">Uncharacterized protein</fullName>
    </submittedName>
</protein>
<reference evidence="1" key="1">
    <citation type="journal article" date="2023" name="bioRxiv">
        <title>Improved chromosome-level genome assembly for marigold (Tagetes erecta).</title>
        <authorList>
            <person name="Jiang F."/>
            <person name="Yuan L."/>
            <person name="Wang S."/>
            <person name="Wang H."/>
            <person name="Xu D."/>
            <person name="Wang A."/>
            <person name="Fan W."/>
        </authorList>
    </citation>
    <scope>NUCLEOTIDE SEQUENCE</scope>
    <source>
        <strain evidence="1">WSJ</strain>
        <tissue evidence="1">Leaf</tissue>
    </source>
</reference>
<dbReference type="Proteomes" id="UP001229421">
    <property type="component" value="Unassembled WGS sequence"/>
</dbReference>
<accession>A0AAD8NXQ6</accession>
<sequence length="96" mass="11058">MTTLCDSETRVAGKSSQIEIRVTKKWRPYSMKGDKKQDLLYSFVDVNVEAEFGQSVDLGDAVEAKVLTKDKEYFKNTFELKKLLRFKDKYLGQPAL</sequence>
<proteinExistence type="predicted"/>
<organism evidence="1 2">
    <name type="scientific">Tagetes erecta</name>
    <name type="common">African marigold</name>
    <dbReference type="NCBI Taxonomy" id="13708"/>
    <lineage>
        <taxon>Eukaryota</taxon>
        <taxon>Viridiplantae</taxon>
        <taxon>Streptophyta</taxon>
        <taxon>Embryophyta</taxon>
        <taxon>Tracheophyta</taxon>
        <taxon>Spermatophyta</taxon>
        <taxon>Magnoliopsida</taxon>
        <taxon>eudicotyledons</taxon>
        <taxon>Gunneridae</taxon>
        <taxon>Pentapetalae</taxon>
        <taxon>asterids</taxon>
        <taxon>campanulids</taxon>
        <taxon>Asterales</taxon>
        <taxon>Asteraceae</taxon>
        <taxon>Asteroideae</taxon>
        <taxon>Heliantheae alliance</taxon>
        <taxon>Tageteae</taxon>
        <taxon>Tagetes</taxon>
    </lineage>
</organism>
<name>A0AAD8NXQ6_TARER</name>
<evidence type="ECO:0000313" key="2">
    <source>
        <dbReference type="Proteomes" id="UP001229421"/>
    </source>
</evidence>
<keyword evidence="2" id="KW-1185">Reference proteome</keyword>
<evidence type="ECO:0000313" key="1">
    <source>
        <dbReference type="EMBL" id="KAK1431910.1"/>
    </source>
</evidence>
<comment type="caution">
    <text evidence="1">The sequence shown here is derived from an EMBL/GenBank/DDBJ whole genome shotgun (WGS) entry which is preliminary data.</text>
</comment>